<dbReference type="Proteomes" id="UP000538929">
    <property type="component" value="Unassembled WGS sequence"/>
</dbReference>
<feature type="compositionally biased region" description="Basic and acidic residues" evidence="1">
    <location>
        <begin position="61"/>
        <end position="76"/>
    </location>
</feature>
<comment type="caution">
    <text evidence="3">The sequence shown here is derived from an EMBL/GenBank/DDBJ whole genome shotgun (WGS) entry which is preliminary data.</text>
</comment>
<accession>A0A7W3TAA5</accession>
<dbReference type="InterPro" id="IPR029057">
    <property type="entry name" value="PRTase-like"/>
</dbReference>
<evidence type="ECO:0000313" key="3">
    <source>
        <dbReference type="EMBL" id="MBB0243032.1"/>
    </source>
</evidence>
<feature type="compositionally biased region" description="Basic and acidic residues" evidence="1">
    <location>
        <begin position="1"/>
        <end position="15"/>
    </location>
</feature>
<dbReference type="Gene3D" id="3.40.50.2020">
    <property type="match status" value="1"/>
</dbReference>
<evidence type="ECO:0000256" key="1">
    <source>
        <dbReference type="SAM" id="MobiDB-lite"/>
    </source>
</evidence>
<feature type="compositionally biased region" description="Basic and acidic residues" evidence="1">
    <location>
        <begin position="112"/>
        <end position="130"/>
    </location>
</feature>
<protein>
    <recommendedName>
        <fullName evidence="2">Phosphoribosyltransferase domain-containing protein</fullName>
    </recommendedName>
</protein>
<dbReference type="SUPFAM" id="SSF53271">
    <property type="entry name" value="PRTase-like"/>
    <property type="match status" value="1"/>
</dbReference>
<feature type="region of interest" description="Disordered" evidence="1">
    <location>
        <begin position="1"/>
        <end position="130"/>
    </location>
</feature>
<dbReference type="Pfam" id="PF00156">
    <property type="entry name" value="Pribosyltran"/>
    <property type="match status" value="1"/>
</dbReference>
<proteinExistence type="predicted"/>
<organism evidence="3 4">
    <name type="scientific">Streptomyces alkaliphilus</name>
    <dbReference type="NCBI Taxonomy" id="1472722"/>
    <lineage>
        <taxon>Bacteria</taxon>
        <taxon>Bacillati</taxon>
        <taxon>Actinomycetota</taxon>
        <taxon>Actinomycetes</taxon>
        <taxon>Kitasatosporales</taxon>
        <taxon>Streptomycetaceae</taxon>
        <taxon>Streptomyces</taxon>
    </lineage>
</organism>
<evidence type="ECO:0000313" key="4">
    <source>
        <dbReference type="Proteomes" id="UP000538929"/>
    </source>
</evidence>
<dbReference type="EMBL" id="VKHT01000036">
    <property type="protein sequence ID" value="MBB0243032.1"/>
    <property type="molecule type" value="Genomic_DNA"/>
</dbReference>
<dbReference type="InterPro" id="IPR000836">
    <property type="entry name" value="PRTase_dom"/>
</dbReference>
<feature type="compositionally biased region" description="Basic residues" evidence="1">
    <location>
        <begin position="25"/>
        <end position="35"/>
    </location>
</feature>
<name>A0A7W3TAA5_9ACTN</name>
<keyword evidence="4" id="KW-1185">Reference proteome</keyword>
<reference evidence="4" key="1">
    <citation type="submission" date="2019-10" db="EMBL/GenBank/DDBJ databases">
        <title>Streptomyces sp. nov., a novel actinobacterium isolated from alkaline environment.</title>
        <authorList>
            <person name="Golinska P."/>
        </authorList>
    </citation>
    <scope>NUCLEOTIDE SEQUENCE [LARGE SCALE GENOMIC DNA]</scope>
    <source>
        <strain evidence="4">DSM 42118</strain>
    </source>
</reference>
<sequence length="323" mass="34446">MLQGEAGDHRPDSRARLVRGVGRPAHPRQGRRARRVAQPGPGAVRPARAGHRRRAGLHIRAAHDRGAGTRPGRDGARGPAPASGPFPLLRGPAADGALLRRGTGSGPGDQDAPDHRPDGTPRRDPRRPRLLELAVTTRIFENRRVWQLTPGEFLAAARLIADQEAEHRPAAVLGIARGGVRLAETVAGQLGVPAVVVRARHNEPEGIQQAATGRVLLDDEHNQDALATLSASAPLLVVDDICGAGATLRAVADVLTTTISPSVLRTAVLCRNEGCDYPLGSWGWDVADWVHFPWEPEPEHGRIEALPPLTALRSSSMPPTTRA</sequence>
<feature type="compositionally biased region" description="Basic residues" evidence="1">
    <location>
        <begin position="48"/>
        <end position="57"/>
    </location>
</feature>
<dbReference type="AlphaFoldDB" id="A0A7W3TAA5"/>
<dbReference type="CDD" id="cd06223">
    <property type="entry name" value="PRTases_typeI"/>
    <property type="match status" value="1"/>
</dbReference>
<feature type="domain" description="Phosphoribosyltransferase" evidence="2">
    <location>
        <begin position="157"/>
        <end position="297"/>
    </location>
</feature>
<evidence type="ECO:0000259" key="2">
    <source>
        <dbReference type="Pfam" id="PF00156"/>
    </source>
</evidence>
<gene>
    <name evidence="3" type="ORF">FNQ90_02630</name>
</gene>